<sequence length="208" mass="22954">MFKPREILDHFRSMSGYIAFGFVLFFAGIVVGGSNTTISDMLDQQLEAIAQLAQQLDQSANPTMSYILFIFFNNAIKSIFIMYLGAFLGLVPLFFLVFNGMIIGYLLNRTAELHGAGTVMEMIFKGLLPHGIIEIPAIIIAGAYGMRFGVLVLKLMKSTVSPNGQVEKSGFEILFFMKKTIPVAVVLTISLLVASLIESIITPWLLKM</sequence>
<feature type="transmembrane region" description="Helical" evidence="1">
    <location>
        <begin position="14"/>
        <end position="32"/>
    </location>
</feature>
<evidence type="ECO:0008006" key="3">
    <source>
        <dbReference type="Google" id="ProtNLM"/>
    </source>
</evidence>
<keyword evidence="1" id="KW-0472">Membrane</keyword>
<dbReference type="EMBL" id="CP016808">
    <property type="protein sequence ID" value="ANY67086.1"/>
    <property type="molecule type" value="Genomic_DNA"/>
</dbReference>
<feature type="transmembrane region" description="Helical" evidence="1">
    <location>
        <begin position="127"/>
        <end position="146"/>
    </location>
</feature>
<dbReference type="AlphaFoldDB" id="A0A1B2DHB6"/>
<protein>
    <recommendedName>
        <fullName evidence="3">Stage II sporulation protein M</fullName>
    </recommendedName>
</protein>
<dbReference type="Pfam" id="PF01944">
    <property type="entry name" value="SpoIIM"/>
    <property type="match status" value="1"/>
</dbReference>
<keyword evidence="1" id="KW-1133">Transmembrane helix</keyword>
<organism evidence="2">
    <name type="scientific">Paenibacillus sp. BIHB 4019</name>
    <dbReference type="NCBI Taxonomy" id="1870819"/>
    <lineage>
        <taxon>Bacteria</taxon>
        <taxon>Bacillati</taxon>
        <taxon>Bacillota</taxon>
        <taxon>Bacilli</taxon>
        <taxon>Bacillales</taxon>
        <taxon>Paenibacillaceae</taxon>
        <taxon>Paenibacillus</taxon>
    </lineage>
</organism>
<name>A0A1B2DHB6_9BACL</name>
<dbReference type="InterPro" id="IPR002798">
    <property type="entry name" value="SpoIIM-like"/>
</dbReference>
<accession>A0A1B2DHB6</accession>
<evidence type="ECO:0000256" key="1">
    <source>
        <dbReference type="SAM" id="Phobius"/>
    </source>
</evidence>
<feature type="transmembrane region" description="Helical" evidence="1">
    <location>
        <begin position="183"/>
        <end position="206"/>
    </location>
</feature>
<reference evidence="2" key="1">
    <citation type="submission" date="2016-08" db="EMBL/GenBank/DDBJ databases">
        <title>Complete Genome Seqeunce of Paenibacillus sp. BIHB 4019 from tea rhizoplane.</title>
        <authorList>
            <person name="Thakur R."/>
            <person name="Swarnkar M.K."/>
            <person name="Gulati A."/>
        </authorList>
    </citation>
    <scope>NUCLEOTIDE SEQUENCE [LARGE SCALE GENOMIC DNA]</scope>
    <source>
        <strain evidence="2">BIHB4019</strain>
    </source>
</reference>
<evidence type="ECO:0000313" key="2">
    <source>
        <dbReference type="EMBL" id="ANY67086.1"/>
    </source>
</evidence>
<gene>
    <name evidence="2" type="ORF">BBD42_11835</name>
</gene>
<keyword evidence="1" id="KW-0812">Transmembrane</keyword>
<proteinExistence type="predicted"/>
<feature type="transmembrane region" description="Helical" evidence="1">
    <location>
        <begin position="80"/>
        <end position="107"/>
    </location>
</feature>
<dbReference type="RefSeq" id="WP_099518301.1">
    <property type="nucleotide sequence ID" value="NZ_CP016808.1"/>
</dbReference>
<dbReference type="PANTHER" id="PTHR35337">
    <property type="entry name" value="SLR1478 PROTEIN"/>
    <property type="match status" value="1"/>
</dbReference>
<dbReference type="PANTHER" id="PTHR35337:SF1">
    <property type="entry name" value="SLR1478 PROTEIN"/>
    <property type="match status" value="1"/>
</dbReference>